<keyword evidence="2" id="KW-1185">Reference proteome</keyword>
<name>A8AH99_CITK8</name>
<gene>
    <name evidence="1" type="ordered locus">CKO_01733</name>
</gene>
<protein>
    <submittedName>
        <fullName evidence="1">Uncharacterized protein</fullName>
    </submittedName>
</protein>
<dbReference type="EMBL" id="CP000822">
    <property type="protein sequence ID" value="ABV12862.1"/>
    <property type="molecule type" value="Genomic_DNA"/>
</dbReference>
<evidence type="ECO:0000313" key="1">
    <source>
        <dbReference type="EMBL" id="ABV12862.1"/>
    </source>
</evidence>
<dbReference type="HOGENOM" id="CLU_3166204_0_0_6"/>
<dbReference type="KEGG" id="cko:CKO_01733"/>
<accession>A8AH99</accession>
<reference evidence="1 2" key="1">
    <citation type="submission" date="2007-08" db="EMBL/GenBank/DDBJ databases">
        <authorList>
            <consortium name="The Citrobacter koseri Genome Sequencing Project"/>
            <person name="McClelland M."/>
            <person name="Sanderson E.K."/>
            <person name="Porwollik S."/>
            <person name="Spieth J."/>
            <person name="Clifton W.S."/>
            <person name="Latreille P."/>
            <person name="Courtney L."/>
            <person name="Wang C."/>
            <person name="Pepin K."/>
            <person name="Bhonagiri V."/>
            <person name="Nash W."/>
            <person name="Johnson M."/>
            <person name="Thiruvilangam P."/>
            <person name="Wilson R."/>
        </authorList>
    </citation>
    <scope>NUCLEOTIDE SEQUENCE [LARGE SCALE GENOMIC DNA]</scope>
    <source>
        <strain evidence="2">ATCC BAA-895 / CDC 4225-83 / SGSC4696</strain>
    </source>
</reference>
<dbReference type="STRING" id="290338.CKO_01733"/>
<dbReference type="AlphaFoldDB" id="A8AH99"/>
<sequence>MSECQGYRELSEIVLTLHFAKVFLVKMIYPVSCGKCKTGYWFIIEIS</sequence>
<organism evidence="1 2">
    <name type="scientific">Citrobacter koseri (strain ATCC BAA-895 / CDC 4225-83 / SGSC4696)</name>
    <dbReference type="NCBI Taxonomy" id="290338"/>
    <lineage>
        <taxon>Bacteria</taxon>
        <taxon>Pseudomonadati</taxon>
        <taxon>Pseudomonadota</taxon>
        <taxon>Gammaproteobacteria</taxon>
        <taxon>Enterobacterales</taxon>
        <taxon>Enterobacteriaceae</taxon>
        <taxon>Citrobacter</taxon>
    </lineage>
</organism>
<evidence type="ECO:0000313" key="2">
    <source>
        <dbReference type="Proteomes" id="UP000008148"/>
    </source>
</evidence>
<proteinExistence type="predicted"/>
<dbReference type="Proteomes" id="UP000008148">
    <property type="component" value="Chromosome"/>
</dbReference>